<dbReference type="InterPro" id="IPR029021">
    <property type="entry name" value="Prot-tyrosine_phosphatase-like"/>
</dbReference>
<accession>A0A0G4JUH4</accession>
<reference evidence="2 4" key="3">
    <citation type="submission" date="2016-09" db="EMBL/GenBank/DDBJ databases">
        <authorList>
            <person name="Doonan J."/>
            <person name="Pachebat J.A."/>
            <person name="Golyshin P.N."/>
            <person name="Denman S."/>
            <person name="Mcdonald J.E."/>
        </authorList>
    </citation>
    <scope>NUCLEOTIDE SEQUENCE [LARGE SCALE GENOMIC DNA]</scope>
    <source>
        <strain evidence="2 4">FRB141</strain>
    </source>
</reference>
<dbReference type="Gene3D" id="3.90.190.10">
    <property type="entry name" value="Protein tyrosine phosphatase superfamily"/>
    <property type="match status" value="1"/>
</dbReference>
<reference evidence="3" key="1">
    <citation type="submission" date="2015-01" db="EMBL/GenBank/DDBJ databases">
        <authorList>
            <person name="Paterson Steve"/>
        </authorList>
    </citation>
    <scope>NUCLEOTIDE SEQUENCE [LARGE SCALE GENOMIC DNA]</scope>
    <source>
        <strain evidence="3">OBR1</strain>
    </source>
</reference>
<keyword evidence="1" id="KW-0378">Hydrolase</keyword>
<evidence type="ECO:0000313" key="1">
    <source>
        <dbReference type="EMBL" id="CPR15983.1"/>
    </source>
</evidence>
<keyword evidence="3" id="KW-1185">Reference proteome</keyword>
<dbReference type="STRING" id="1109412.BN1221_01824"/>
<dbReference type="InterPro" id="IPR026893">
    <property type="entry name" value="Tyr/Ser_Pase_IphP-type"/>
</dbReference>
<organism evidence="1 3">
    <name type="scientific">Brenneria goodwinii</name>
    <dbReference type="NCBI Taxonomy" id="1109412"/>
    <lineage>
        <taxon>Bacteria</taxon>
        <taxon>Pseudomonadati</taxon>
        <taxon>Pseudomonadota</taxon>
        <taxon>Gammaproteobacteria</taxon>
        <taxon>Enterobacterales</taxon>
        <taxon>Pectobacteriaceae</taxon>
        <taxon>Brenneria</taxon>
    </lineage>
</organism>
<dbReference type="EMBL" id="MJLX01000047">
    <property type="protein sequence ID" value="RLM20474.1"/>
    <property type="molecule type" value="Genomic_DNA"/>
</dbReference>
<dbReference type="GeneID" id="70909054"/>
<evidence type="ECO:0000313" key="3">
    <source>
        <dbReference type="Proteomes" id="UP000044377"/>
    </source>
</evidence>
<gene>
    <name evidence="2" type="ORF">BIY26_15780</name>
    <name evidence="1" type="ORF">BN1221_01824</name>
</gene>
<proteinExistence type="predicted"/>
<dbReference type="AlphaFoldDB" id="A0A0G4JUH4"/>
<dbReference type="RefSeq" id="WP_048637037.1">
    <property type="nucleotide sequence ID" value="NZ_CGIG01000001.1"/>
</dbReference>
<dbReference type="Proteomes" id="UP000044377">
    <property type="component" value="Unassembled WGS sequence"/>
</dbReference>
<dbReference type="KEGG" id="bgj:AWC36_19725"/>
<reference evidence="1" key="2">
    <citation type="submission" date="2015-01" db="EMBL/GenBank/DDBJ databases">
        <authorList>
            <person name="Xiang T."/>
            <person name="Song Y."/>
            <person name="Huang L."/>
            <person name="Wang B."/>
            <person name="Wu P."/>
        </authorList>
    </citation>
    <scope>NUCLEOTIDE SEQUENCE [LARGE SCALE GENOMIC DNA]</scope>
    <source>
        <strain evidence="1">OBR1</strain>
    </source>
</reference>
<evidence type="ECO:0000313" key="2">
    <source>
        <dbReference type="EMBL" id="RLM20474.1"/>
    </source>
</evidence>
<dbReference type="Pfam" id="PF13350">
    <property type="entry name" value="Y_phosphatase3"/>
    <property type="match status" value="1"/>
</dbReference>
<dbReference type="SUPFAM" id="SSF52799">
    <property type="entry name" value="(Phosphotyrosine protein) phosphatases II"/>
    <property type="match status" value="1"/>
</dbReference>
<dbReference type="OrthoDB" id="1188001at2"/>
<name>A0A0G4JUH4_9GAMM</name>
<evidence type="ECO:0000313" key="4">
    <source>
        <dbReference type="Proteomes" id="UP000285972"/>
    </source>
</evidence>
<dbReference type="Proteomes" id="UP000285972">
    <property type="component" value="Unassembled WGS sequence"/>
</dbReference>
<dbReference type="EMBL" id="CGIG01000001">
    <property type="protein sequence ID" value="CPR15983.1"/>
    <property type="molecule type" value="Genomic_DNA"/>
</dbReference>
<dbReference type="GO" id="GO:0004725">
    <property type="term" value="F:protein tyrosine phosphatase activity"/>
    <property type="evidence" value="ECO:0007669"/>
    <property type="project" value="UniProtKB-EC"/>
</dbReference>
<sequence>MTESTLRHPSLVPLDGGINFRDLGGNRAVDGRLIRHGKLFRSGSLDRLSPADCEHLAGVPVSQVVDYRDDDEIALKPDILWPGATYHAFPANPLRHEVTANLDSLGSEVLSAFDSRAFMLKLYSLLPFDNSAYRQLVSLLLQDDDGALVQHCAVGKDRTGIGSALVMFALGADEHTVVEDYLLTETTLTPFRQELLTHLSTTLNEKALTQFAYVLSVQEEFIVTALRAIKARYGSVDGWLDTEYGLDDQARRFLQDKYLA</sequence>
<dbReference type="EC" id="3.1.3.48" evidence="1"/>
<protein>
    <submittedName>
        <fullName evidence="2">C4-dicarboxylate ABC transporter</fullName>
    </submittedName>
    <submittedName>
        <fullName evidence="1">Protein tyrosine phosphatase</fullName>
        <ecNumber evidence="1">3.1.3.48</ecNumber>
    </submittedName>
</protein>